<sequence length="69" mass="8278">MRFALPWKKNNKVMAHQSEKKLKILEKYLQTGKKNETWMDRKVLCGWGLHMMDRCRECVWESGSMVYGL</sequence>
<evidence type="ECO:0000313" key="1">
    <source>
        <dbReference type="EMBL" id="PNY13726.1"/>
    </source>
</evidence>
<comment type="caution">
    <text evidence="1">The sequence shown here is derived from an EMBL/GenBank/DDBJ whole genome shotgun (WGS) entry which is preliminary data.</text>
</comment>
<dbReference type="AlphaFoldDB" id="A0A2K3PEK2"/>
<name>A0A2K3PEK2_TRIPR</name>
<dbReference type="EMBL" id="ASHM01006302">
    <property type="protein sequence ID" value="PNY13726.1"/>
    <property type="molecule type" value="Genomic_DNA"/>
</dbReference>
<dbReference type="EMBL" id="ASHM01009135">
    <property type="protein sequence ID" value="PNY17160.1"/>
    <property type="molecule type" value="Genomic_DNA"/>
</dbReference>
<reference evidence="1 3" key="2">
    <citation type="journal article" date="2017" name="Front. Plant Sci.">
        <title>Gene Classification and Mining of Molecular Markers Useful in Red Clover (Trifolium pratense) Breeding.</title>
        <authorList>
            <person name="Istvanek J."/>
            <person name="Dluhosova J."/>
            <person name="Dluhos P."/>
            <person name="Patkova L."/>
            <person name="Nedelnik J."/>
            <person name="Repkova J."/>
        </authorList>
    </citation>
    <scope>NUCLEOTIDE SEQUENCE [LARGE SCALE GENOMIC DNA]</scope>
    <source>
        <strain evidence="3">cv. Tatra</strain>
        <tissue evidence="1">Young leaves</tissue>
    </source>
</reference>
<gene>
    <name evidence="1" type="ORF">L195_g010391</name>
    <name evidence="2" type="ORF">L195_g013898</name>
</gene>
<accession>A0A2K3PEK2</accession>
<evidence type="ECO:0000313" key="2">
    <source>
        <dbReference type="EMBL" id="PNY17160.1"/>
    </source>
</evidence>
<evidence type="ECO:0000313" key="3">
    <source>
        <dbReference type="Proteomes" id="UP000236291"/>
    </source>
</evidence>
<protein>
    <submittedName>
        <fullName evidence="1">Uncharacterized protein</fullName>
    </submittedName>
</protein>
<organism evidence="1 3">
    <name type="scientific">Trifolium pratense</name>
    <name type="common">Red clover</name>
    <dbReference type="NCBI Taxonomy" id="57577"/>
    <lineage>
        <taxon>Eukaryota</taxon>
        <taxon>Viridiplantae</taxon>
        <taxon>Streptophyta</taxon>
        <taxon>Embryophyta</taxon>
        <taxon>Tracheophyta</taxon>
        <taxon>Spermatophyta</taxon>
        <taxon>Magnoliopsida</taxon>
        <taxon>eudicotyledons</taxon>
        <taxon>Gunneridae</taxon>
        <taxon>Pentapetalae</taxon>
        <taxon>rosids</taxon>
        <taxon>fabids</taxon>
        <taxon>Fabales</taxon>
        <taxon>Fabaceae</taxon>
        <taxon>Papilionoideae</taxon>
        <taxon>50 kb inversion clade</taxon>
        <taxon>NPAAA clade</taxon>
        <taxon>Hologalegina</taxon>
        <taxon>IRL clade</taxon>
        <taxon>Trifolieae</taxon>
        <taxon>Trifolium</taxon>
    </lineage>
</organism>
<proteinExistence type="predicted"/>
<dbReference type="Proteomes" id="UP000236291">
    <property type="component" value="Unassembled WGS sequence"/>
</dbReference>
<reference evidence="1 3" key="1">
    <citation type="journal article" date="2014" name="Am. J. Bot.">
        <title>Genome assembly and annotation for red clover (Trifolium pratense; Fabaceae).</title>
        <authorList>
            <person name="Istvanek J."/>
            <person name="Jaros M."/>
            <person name="Krenek A."/>
            <person name="Repkova J."/>
        </authorList>
    </citation>
    <scope>NUCLEOTIDE SEQUENCE [LARGE SCALE GENOMIC DNA]</scope>
    <source>
        <strain evidence="3">cv. Tatra</strain>
        <tissue evidence="1">Young leaves</tissue>
    </source>
</reference>